<evidence type="ECO:0000256" key="2">
    <source>
        <dbReference type="ARBA" id="ARBA00022448"/>
    </source>
</evidence>
<dbReference type="PRINTS" id="PR00421">
    <property type="entry name" value="THIOREDOXIN"/>
</dbReference>
<keyword evidence="3" id="KW-0249">Electron transport</keyword>
<comment type="similarity">
    <text evidence="1">Belongs to the thioredoxin family.</text>
</comment>
<dbReference type="CDD" id="cd02956">
    <property type="entry name" value="ybbN"/>
    <property type="match status" value="1"/>
</dbReference>
<sequence length="285" mass="32098">MTEECIVDIDQNNAQAQLIDESFKRPVMIDFWAEWCGPCKSLMPLLESLANEYAGQFLLAKVNADDQQMIAAQFGVRSLPTVMIMKEGQPVDGFAGAQTEAAIREILDKYLPKAWELALAEAQALLEEENFTEAMEKAQQAVSESSNNPQALKVLADTLVELNRLDDAQSYLDKITLVDQEEYFVQIQAKLNLRRESAKSPELSALEEEMRAQPDNLSLHLTAAVQYHDNGFTQEALELLIKVLRKDLDFNEGEAKKTFLDVIASLGKADPLAVKYQRQFYTLLY</sequence>
<reference evidence="8 9" key="1">
    <citation type="journal article" date="2014" name="Int. J. Syst. Evol. Microbiol.">
        <title>Complete genome sequence of Corynebacterium casei LMG S-19264T (=DSM 44701T), isolated from a smear-ripened cheese.</title>
        <authorList>
            <consortium name="US DOE Joint Genome Institute (JGI-PGF)"/>
            <person name="Walter F."/>
            <person name="Albersmeier A."/>
            <person name="Kalinowski J."/>
            <person name="Ruckert C."/>
        </authorList>
    </citation>
    <scope>NUCLEOTIDE SEQUENCE [LARGE SCALE GENOMIC DNA]</scope>
    <source>
        <strain evidence="8 9">NBRC 110095</strain>
    </source>
</reference>
<proteinExistence type="inferred from homology"/>
<dbReference type="EMBL" id="BSPD01000102">
    <property type="protein sequence ID" value="GLS28167.1"/>
    <property type="molecule type" value="Genomic_DNA"/>
</dbReference>
<dbReference type="InterPro" id="IPR017937">
    <property type="entry name" value="Thioredoxin_CS"/>
</dbReference>
<dbReference type="PANTHER" id="PTHR45663">
    <property type="entry name" value="GEO12009P1"/>
    <property type="match status" value="1"/>
</dbReference>
<gene>
    <name evidence="8" type="primary">ybbN</name>
    <name evidence="8" type="ORF">GCM10007877_38860</name>
</gene>
<evidence type="ECO:0000256" key="5">
    <source>
        <dbReference type="ARBA" id="ARBA00023284"/>
    </source>
</evidence>
<protein>
    <recommendedName>
        <fullName evidence="6">Thioredoxin</fullName>
    </recommendedName>
</protein>
<dbReference type="Gene3D" id="3.40.30.10">
    <property type="entry name" value="Glutaredoxin"/>
    <property type="match status" value="1"/>
</dbReference>
<dbReference type="AlphaFoldDB" id="A0AA37TFH8"/>
<dbReference type="Pfam" id="PF00085">
    <property type="entry name" value="Thioredoxin"/>
    <property type="match status" value="1"/>
</dbReference>
<dbReference type="GO" id="GO:0006950">
    <property type="term" value="P:response to stress"/>
    <property type="evidence" value="ECO:0007669"/>
    <property type="project" value="UniProtKB-ARBA"/>
</dbReference>
<name>A0AA37TFH8_9GAMM</name>
<dbReference type="InterPro" id="IPR036249">
    <property type="entry name" value="Thioredoxin-like_sf"/>
</dbReference>
<dbReference type="GO" id="GO:0015035">
    <property type="term" value="F:protein-disulfide reductase activity"/>
    <property type="evidence" value="ECO:0007669"/>
    <property type="project" value="UniProtKB-UniRule"/>
</dbReference>
<dbReference type="FunFam" id="3.40.30.10:FF:000001">
    <property type="entry name" value="Thioredoxin"/>
    <property type="match status" value="1"/>
</dbReference>
<dbReference type="SUPFAM" id="SSF52833">
    <property type="entry name" value="Thioredoxin-like"/>
    <property type="match status" value="1"/>
</dbReference>
<dbReference type="RefSeq" id="WP_232594103.1">
    <property type="nucleotide sequence ID" value="NZ_BSPD01000102.1"/>
</dbReference>
<dbReference type="Pfam" id="PF14559">
    <property type="entry name" value="TPR_19"/>
    <property type="match status" value="1"/>
</dbReference>
<dbReference type="GO" id="GO:0005737">
    <property type="term" value="C:cytoplasm"/>
    <property type="evidence" value="ECO:0007669"/>
    <property type="project" value="TreeGrafter"/>
</dbReference>
<keyword evidence="4" id="KW-1015">Disulfide bond</keyword>
<feature type="domain" description="Thioredoxin" evidence="7">
    <location>
        <begin position="1"/>
        <end position="112"/>
    </location>
</feature>
<dbReference type="PROSITE" id="PS00194">
    <property type="entry name" value="THIOREDOXIN_1"/>
    <property type="match status" value="1"/>
</dbReference>
<evidence type="ECO:0000256" key="4">
    <source>
        <dbReference type="ARBA" id="ARBA00023157"/>
    </source>
</evidence>
<dbReference type="Proteomes" id="UP001156870">
    <property type="component" value="Unassembled WGS sequence"/>
</dbReference>
<keyword evidence="9" id="KW-1185">Reference proteome</keyword>
<keyword evidence="2" id="KW-0813">Transport</keyword>
<dbReference type="PROSITE" id="PS51352">
    <property type="entry name" value="THIOREDOXIN_2"/>
    <property type="match status" value="1"/>
</dbReference>
<organism evidence="8 9">
    <name type="scientific">Marinibactrum halimedae</name>
    <dbReference type="NCBI Taxonomy" id="1444977"/>
    <lineage>
        <taxon>Bacteria</taxon>
        <taxon>Pseudomonadati</taxon>
        <taxon>Pseudomonadota</taxon>
        <taxon>Gammaproteobacteria</taxon>
        <taxon>Cellvibrionales</taxon>
        <taxon>Cellvibrionaceae</taxon>
        <taxon>Marinibactrum</taxon>
    </lineage>
</organism>
<dbReference type="Gene3D" id="1.25.40.10">
    <property type="entry name" value="Tetratricopeptide repeat domain"/>
    <property type="match status" value="2"/>
</dbReference>
<dbReference type="PANTHER" id="PTHR45663:SF11">
    <property type="entry name" value="GEO12009P1"/>
    <property type="match status" value="1"/>
</dbReference>
<dbReference type="NCBIfam" id="TIGR01068">
    <property type="entry name" value="thioredoxin"/>
    <property type="match status" value="1"/>
</dbReference>
<comment type="caution">
    <text evidence="8">The sequence shown here is derived from an EMBL/GenBank/DDBJ whole genome shotgun (WGS) entry which is preliminary data.</text>
</comment>
<dbReference type="SUPFAM" id="SSF48452">
    <property type="entry name" value="TPR-like"/>
    <property type="match status" value="1"/>
</dbReference>
<dbReference type="InterPro" id="IPR005746">
    <property type="entry name" value="Thioredoxin"/>
</dbReference>
<evidence type="ECO:0000256" key="3">
    <source>
        <dbReference type="ARBA" id="ARBA00022982"/>
    </source>
</evidence>
<evidence type="ECO:0000256" key="6">
    <source>
        <dbReference type="NCBIfam" id="TIGR01068"/>
    </source>
</evidence>
<dbReference type="InterPro" id="IPR011990">
    <property type="entry name" value="TPR-like_helical_dom_sf"/>
</dbReference>
<evidence type="ECO:0000256" key="1">
    <source>
        <dbReference type="ARBA" id="ARBA00008987"/>
    </source>
</evidence>
<evidence type="ECO:0000313" key="8">
    <source>
        <dbReference type="EMBL" id="GLS28167.1"/>
    </source>
</evidence>
<dbReference type="InterPro" id="IPR013766">
    <property type="entry name" value="Thioredoxin_domain"/>
</dbReference>
<keyword evidence="5" id="KW-0676">Redox-active center</keyword>
<accession>A0AA37TFH8</accession>
<evidence type="ECO:0000259" key="7">
    <source>
        <dbReference type="PROSITE" id="PS51352"/>
    </source>
</evidence>
<dbReference type="Pfam" id="PF14561">
    <property type="entry name" value="TPR_20"/>
    <property type="match status" value="1"/>
</dbReference>
<evidence type="ECO:0000313" key="9">
    <source>
        <dbReference type="Proteomes" id="UP001156870"/>
    </source>
</evidence>